<dbReference type="PIRSF" id="PIRSF500824">
    <property type="entry name" value="TrpB_prok"/>
    <property type="match status" value="1"/>
</dbReference>
<dbReference type="AlphaFoldDB" id="A0A1F4T9Z4"/>
<feature type="modified residue" description="N6-(pyridoxal phosphate)lysine" evidence="12">
    <location>
        <position position="112"/>
    </location>
</feature>
<evidence type="ECO:0000256" key="2">
    <source>
        <dbReference type="ARBA" id="ARBA00002786"/>
    </source>
</evidence>
<comment type="cofactor">
    <cofactor evidence="1 12">
        <name>pyridoxal 5'-phosphate</name>
        <dbReference type="ChEBI" id="CHEBI:597326"/>
    </cofactor>
</comment>
<dbReference type="HAMAP" id="MF_00133">
    <property type="entry name" value="Trp_synth_beta"/>
    <property type="match status" value="1"/>
</dbReference>
<dbReference type="GO" id="GO:0005737">
    <property type="term" value="C:cytoplasm"/>
    <property type="evidence" value="ECO:0007669"/>
    <property type="project" value="TreeGrafter"/>
</dbReference>
<comment type="similarity">
    <text evidence="4 12">Belongs to the TrpB family.</text>
</comment>
<comment type="pathway">
    <text evidence="3 12">Amino-acid biosynthesis; L-tryptophan biosynthesis; L-tryptophan from chorismate: step 5/5.</text>
</comment>
<dbReference type="PROSITE" id="PS00168">
    <property type="entry name" value="TRP_SYNTHASE_BETA"/>
    <property type="match status" value="1"/>
</dbReference>
<comment type="caution">
    <text evidence="14">The sequence shown here is derived from an EMBL/GenBank/DDBJ whole genome shotgun (WGS) entry which is preliminary data.</text>
</comment>
<dbReference type="PANTHER" id="PTHR48077">
    <property type="entry name" value="TRYPTOPHAN SYNTHASE-RELATED"/>
    <property type="match status" value="1"/>
</dbReference>
<evidence type="ECO:0000256" key="5">
    <source>
        <dbReference type="ARBA" id="ARBA00011270"/>
    </source>
</evidence>
<evidence type="ECO:0000259" key="13">
    <source>
        <dbReference type="Pfam" id="PF00291"/>
    </source>
</evidence>
<evidence type="ECO:0000256" key="6">
    <source>
        <dbReference type="ARBA" id="ARBA00022605"/>
    </source>
</evidence>
<dbReference type="InterPro" id="IPR006653">
    <property type="entry name" value="Trp_synth_b_CS"/>
</dbReference>
<comment type="function">
    <text evidence="2 12">The beta subunit is responsible for the synthesis of L-tryptophan from indole and L-serine.</text>
</comment>
<dbReference type="GO" id="GO:0004834">
    <property type="term" value="F:tryptophan synthase activity"/>
    <property type="evidence" value="ECO:0007669"/>
    <property type="project" value="UniProtKB-UniRule"/>
</dbReference>
<keyword evidence="8 12" id="KW-0663">Pyridoxal phosphate</keyword>
<evidence type="ECO:0000256" key="7">
    <source>
        <dbReference type="ARBA" id="ARBA00022822"/>
    </source>
</evidence>
<sequence length="450" mass="49425">MTDRKILLSEKEMPTRWYNIAPDLKTPLAPPLHPATHKPLGPADLAPLFPMEIIKQEVSIDPWIDIPQEVLDILKLWRPTPLVRALSLEKALGTKARIYYKNESVSPAGSHKPNTAVAQVYYNKKEGVKRIATETGAGQWGSALSFACALFKLECQVYMVRVSFDQKPYRKLMMQAWGGNVVASPSELTEYGRSVLKSDPQNKGSLGLAISEAVEDAVKREDTKYSLGSVLNHVLLHQTVIGLEAIEQLKSIGEKDPDVIIGCVGGGSNFAGLAFPFLKDKLKGKTNPRVIAVEPMSCPTLTKGLFEYDFGDTAGLTPLVKMFTLGHDFMPPGIHAGGLRYHGMAPIVSNLAKDKVIEAKAYHQTECFASAVLFARTEGIIPAPESSHAIHCAIEEAKKAKEGEVIIFNLSGHGHFDLAAYDTYLSGKLEDYEYPMEKIKEALKKVPKVD</sequence>
<evidence type="ECO:0000313" key="15">
    <source>
        <dbReference type="Proteomes" id="UP000178602"/>
    </source>
</evidence>
<reference evidence="14 15" key="1">
    <citation type="journal article" date="2016" name="Nat. Commun.">
        <title>Thousands of microbial genomes shed light on interconnected biogeochemical processes in an aquifer system.</title>
        <authorList>
            <person name="Anantharaman K."/>
            <person name="Brown C.T."/>
            <person name="Hug L.A."/>
            <person name="Sharon I."/>
            <person name="Castelle C.J."/>
            <person name="Probst A.J."/>
            <person name="Thomas B.C."/>
            <person name="Singh A."/>
            <person name="Wilkins M.J."/>
            <person name="Karaoz U."/>
            <person name="Brodie E.L."/>
            <person name="Williams K.H."/>
            <person name="Hubbard S.S."/>
            <person name="Banfield J.F."/>
        </authorList>
    </citation>
    <scope>NUCLEOTIDE SEQUENCE [LARGE SCALE GENOMIC DNA]</scope>
</reference>
<dbReference type="InterPro" id="IPR006316">
    <property type="entry name" value="Trp_synth_b-like"/>
</dbReference>
<dbReference type="Gene3D" id="3.40.50.1100">
    <property type="match status" value="2"/>
</dbReference>
<evidence type="ECO:0000313" key="14">
    <source>
        <dbReference type="EMBL" id="OGC28903.1"/>
    </source>
</evidence>
<accession>A0A1F4T9Z4</accession>
<proteinExistence type="inferred from homology"/>
<evidence type="ECO:0000256" key="3">
    <source>
        <dbReference type="ARBA" id="ARBA00004733"/>
    </source>
</evidence>
<evidence type="ECO:0000256" key="9">
    <source>
        <dbReference type="ARBA" id="ARBA00023141"/>
    </source>
</evidence>
<dbReference type="CDD" id="cd06446">
    <property type="entry name" value="Trp-synth_B"/>
    <property type="match status" value="1"/>
</dbReference>
<comment type="subunit">
    <text evidence="5 12">Tetramer of two alpha and two beta chains.</text>
</comment>
<keyword evidence="9 12" id="KW-0057">Aromatic amino acid biosynthesis</keyword>
<evidence type="ECO:0000256" key="10">
    <source>
        <dbReference type="ARBA" id="ARBA00023239"/>
    </source>
</evidence>
<feature type="domain" description="Tryptophan synthase beta chain-like PALP" evidence="13">
    <location>
        <begin position="75"/>
        <end position="412"/>
    </location>
</feature>
<dbReference type="NCBIfam" id="TIGR01415">
    <property type="entry name" value="trpB_rel"/>
    <property type="match status" value="1"/>
</dbReference>
<evidence type="ECO:0000256" key="11">
    <source>
        <dbReference type="ARBA" id="ARBA00049047"/>
    </source>
</evidence>
<dbReference type="EC" id="4.2.1.20" evidence="12"/>
<dbReference type="SUPFAM" id="SSF53686">
    <property type="entry name" value="Tryptophan synthase beta subunit-like PLP-dependent enzymes"/>
    <property type="match status" value="1"/>
</dbReference>
<keyword evidence="7 12" id="KW-0822">Tryptophan biosynthesis</keyword>
<evidence type="ECO:0000256" key="12">
    <source>
        <dbReference type="HAMAP-Rule" id="MF_00133"/>
    </source>
</evidence>
<name>A0A1F4T9Z4_UNCSA</name>
<evidence type="ECO:0000256" key="8">
    <source>
        <dbReference type="ARBA" id="ARBA00022898"/>
    </source>
</evidence>
<dbReference type="UniPathway" id="UPA00035">
    <property type="reaction ID" value="UER00044"/>
</dbReference>
<dbReference type="InterPro" id="IPR006654">
    <property type="entry name" value="Trp_synth_beta"/>
</dbReference>
<organism evidence="14 15">
    <name type="scientific">candidate division WOR-1 bacterium RIFOXYC12_FULL_54_18</name>
    <dbReference type="NCBI Taxonomy" id="1802584"/>
    <lineage>
        <taxon>Bacteria</taxon>
        <taxon>Bacillati</taxon>
        <taxon>Saganbacteria</taxon>
    </lineage>
</organism>
<dbReference type="InterPro" id="IPR001926">
    <property type="entry name" value="TrpB-like_PALP"/>
</dbReference>
<keyword evidence="10 12" id="KW-0456">Lyase</keyword>
<dbReference type="NCBIfam" id="NF009057">
    <property type="entry name" value="PRK12391.1"/>
    <property type="match status" value="1"/>
</dbReference>
<evidence type="ECO:0000256" key="1">
    <source>
        <dbReference type="ARBA" id="ARBA00001933"/>
    </source>
</evidence>
<dbReference type="EMBL" id="MEUG01000001">
    <property type="protein sequence ID" value="OGC28903.1"/>
    <property type="molecule type" value="Genomic_DNA"/>
</dbReference>
<dbReference type="Proteomes" id="UP000178602">
    <property type="component" value="Unassembled WGS sequence"/>
</dbReference>
<dbReference type="GO" id="GO:0052684">
    <property type="term" value="F:L-serine hydro-lyase (adding indole, L-tryptophan-forming) activity"/>
    <property type="evidence" value="ECO:0007669"/>
    <property type="project" value="TreeGrafter"/>
</dbReference>
<gene>
    <name evidence="12" type="primary">trpB</name>
    <name evidence="14" type="ORF">A3K49_03635</name>
</gene>
<dbReference type="Pfam" id="PF00291">
    <property type="entry name" value="PALP"/>
    <property type="match status" value="1"/>
</dbReference>
<keyword evidence="6 12" id="KW-0028">Amino-acid biosynthesis</keyword>
<dbReference type="PIRSF" id="PIRSF001413">
    <property type="entry name" value="Trp_syn_beta"/>
    <property type="match status" value="1"/>
</dbReference>
<evidence type="ECO:0000256" key="4">
    <source>
        <dbReference type="ARBA" id="ARBA00009982"/>
    </source>
</evidence>
<dbReference type="PANTHER" id="PTHR48077:SF6">
    <property type="entry name" value="TRYPTOPHAN SYNTHASE"/>
    <property type="match status" value="1"/>
</dbReference>
<comment type="catalytic activity">
    <reaction evidence="11 12">
        <text>(1S,2R)-1-C-(indol-3-yl)glycerol 3-phosphate + L-serine = D-glyceraldehyde 3-phosphate + L-tryptophan + H2O</text>
        <dbReference type="Rhea" id="RHEA:10532"/>
        <dbReference type="ChEBI" id="CHEBI:15377"/>
        <dbReference type="ChEBI" id="CHEBI:33384"/>
        <dbReference type="ChEBI" id="CHEBI:57912"/>
        <dbReference type="ChEBI" id="CHEBI:58866"/>
        <dbReference type="ChEBI" id="CHEBI:59776"/>
        <dbReference type="EC" id="4.2.1.20"/>
    </reaction>
</comment>
<protein>
    <recommendedName>
        <fullName evidence="12">Tryptophan synthase beta chain</fullName>
        <ecNumber evidence="12">4.2.1.20</ecNumber>
    </recommendedName>
</protein>
<dbReference type="InterPro" id="IPR036052">
    <property type="entry name" value="TrpB-like_PALP_sf"/>
</dbReference>
<dbReference type="GO" id="GO:0030170">
    <property type="term" value="F:pyridoxal phosphate binding"/>
    <property type="evidence" value="ECO:0007669"/>
    <property type="project" value="InterPro"/>
</dbReference>
<dbReference type="InterPro" id="IPR023026">
    <property type="entry name" value="Trp_synth_beta/beta-like"/>
</dbReference>